<accession>A0ABX1K9M3</accession>
<protein>
    <submittedName>
        <fullName evidence="1">Uncharacterized protein</fullName>
    </submittedName>
</protein>
<evidence type="ECO:0000313" key="1">
    <source>
        <dbReference type="EMBL" id="NLP83713.1"/>
    </source>
</evidence>
<keyword evidence="2" id="KW-1185">Reference proteome</keyword>
<reference evidence="1 2" key="1">
    <citation type="submission" date="2020-04" db="EMBL/GenBank/DDBJ databases">
        <title>CFH 90308 Microbacterium sp.</title>
        <authorList>
            <person name="Nie G."/>
            <person name="Ming H."/>
            <person name="Xia T."/>
        </authorList>
    </citation>
    <scope>NUCLEOTIDE SEQUENCE [LARGE SCALE GENOMIC DNA]</scope>
    <source>
        <strain evidence="1 2">CFH 90308</strain>
    </source>
</reference>
<dbReference type="Proteomes" id="UP001429745">
    <property type="component" value="Unassembled WGS sequence"/>
</dbReference>
<name>A0ABX1K9M3_9MICO</name>
<comment type="caution">
    <text evidence="1">The sequence shown here is derived from an EMBL/GenBank/DDBJ whole genome shotgun (WGS) entry which is preliminary data.</text>
</comment>
<organism evidence="1 2">
    <name type="scientific">Microbacterium salsuginis</name>
    <dbReference type="NCBI Taxonomy" id="2722803"/>
    <lineage>
        <taxon>Bacteria</taxon>
        <taxon>Bacillati</taxon>
        <taxon>Actinomycetota</taxon>
        <taxon>Actinomycetes</taxon>
        <taxon>Micrococcales</taxon>
        <taxon>Microbacteriaceae</taxon>
        <taxon>Microbacterium</taxon>
    </lineage>
</organism>
<dbReference type="EMBL" id="JABACI010000002">
    <property type="protein sequence ID" value="NLP83713.1"/>
    <property type="molecule type" value="Genomic_DNA"/>
</dbReference>
<dbReference type="RefSeq" id="WP_168912223.1">
    <property type="nucleotide sequence ID" value="NZ_JABACI010000002.1"/>
</dbReference>
<proteinExistence type="predicted"/>
<sequence length="359" mass="39421">MTMNVDALLAGPRGRRLCFEFAMACARRGTPDAQDAATAVAWAVYALGSGTLAQLFGDVKAERFVPPTVSPSQAAEAFATIPLQSPSRALLRDALADSVGNARYWQEADGADRLAAEEDFSAPLRRVAEVIASGPDAGWWLSPVDERNQWATPREGGGRPPAELGAELAAWRRHVLDDDVRAAAERPADVTANWSGEWWSTPPFGLVRTSRAFSDDGPAGLWFVEDSLGGDDAVALPVDAYPSRVIEIRSPEDWADLCRRHPLDVTASRRHDWYRVTGRDGRWVIPDWSGVATEADGVHLTVTGYLSAATRSIDLDGSHASVLAGWNPDETYWFRGVSARPADQERWRRDDGVWRRERD</sequence>
<gene>
    <name evidence="1" type="ORF">HF576_07630</name>
</gene>
<evidence type="ECO:0000313" key="2">
    <source>
        <dbReference type="Proteomes" id="UP001429745"/>
    </source>
</evidence>